<dbReference type="InterPro" id="IPR001387">
    <property type="entry name" value="Cro/C1-type_HTH"/>
</dbReference>
<reference evidence="2 3" key="1">
    <citation type="submission" date="2016-01" db="EMBL/GenBank/DDBJ databases">
        <title>Genome sequence of the acidophilic iron oxidising Ferrovum strain Z-31.</title>
        <authorList>
            <person name="Poehlein A."/>
            <person name="Ullrich S.R."/>
            <person name="Schloemann M."/>
            <person name="Muehling M."/>
            <person name="Daniel R."/>
        </authorList>
    </citation>
    <scope>NUCLEOTIDE SEQUENCE [LARGE SCALE GENOMIC DNA]</scope>
    <source>
        <strain evidence="2 3">Z-31</strain>
    </source>
</reference>
<proteinExistence type="predicted"/>
<dbReference type="SUPFAM" id="SSF47413">
    <property type="entry name" value="lambda repressor-like DNA-binding domains"/>
    <property type="match status" value="1"/>
</dbReference>
<gene>
    <name evidence="2" type="ORF">FEMY_18830</name>
</gene>
<dbReference type="EMBL" id="LRRD01000048">
    <property type="protein sequence ID" value="KXW57580.1"/>
    <property type="molecule type" value="Genomic_DNA"/>
</dbReference>
<dbReference type="RefSeq" id="WP_062188313.1">
    <property type="nucleotide sequence ID" value="NZ_CP149475.1"/>
</dbReference>
<evidence type="ECO:0000313" key="3">
    <source>
        <dbReference type="Proteomes" id="UP000075653"/>
    </source>
</evidence>
<dbReference type="CDD" id="cd00093">
    <property type="entry name" value="HTH_XRE"/>
    <property type="match status" value="1"/>
</dbReference>
<dbReference type="InterPro" id="IPR010982">
    <property type="entry name" value="Lambda_DNA-bd_dom_sf"/>
</dbReference>
<dbReference type="AlphaFoldDB" id="A0A149VWI4"/>
<name>A0A149VWI4_9PROT</name>
<organism evidence="2 3">
    <name type="scientific">Ferrovum myxofaciens</name>
    <dbReference type="NCBI Taxonomy" id="416213"/>
    <lineage>
        <taxon>Bacteria</taxon>
        <taxon>Pseudomonadati</taxon>
        <taxon>Pseudomonadota</taxon>
        <taxon>Betaproteobacteria</taxon>
        <taxon>Ferrovales</taxon>
        <taxon>Ferrovaceae</taxon>
        <taxon>Ferrovum</taxon>
    </lineage>
</organism>
<dbReference type="SMART" id="SM00530">
    <property type="entry name" value="HTH_XRE"/>
    <property type="match status" value="1"/>
</dbReference>
<dbReference type="Proteomes" id="UP000075653">
    <property type="component" value="Unassembled WGS sequence"/>
</dbReference>
<feature type="domain" description="HTH cro/C1-type" evidence="1">
    <location>
        <begin position="13"/>
        <end position="67"/>
    </location>
</feature>
<dbReference type="PROSITE" id="PS50943">
    <property type="entry name" value="HTH_CROC1"/>
    <property type="match status" value="1"/>
</dbReference>
<dbReference type="Gene3D" id="1.10.260.40">
    <property type="entry name" value="lambda repressor-like DNA-binding domains"/>
    <property type="match status" value="1"/>
</dbReference>
<dbReference type="STRING" id="1789004.FEMY_18830"/>
<comment type="caution">
    <text evidence="2">The sequence shown here is derived from an EMBL/GenBank/DDBJ whole genome shotgun (WGS) entry which is preliminary data.</text>
</comment>
<evidence type="ECO:0000259" key="1">
    <source>
        <dbReference type="PROSITE" id="PS50943"/>
    </source>
</evidence>
<sequence>MIRFKLRELMQEKAFREGRRIPYDEVSQATEISRTTLSKMVNQRGYNTTTDNLSRLCKFFGCSLGELAEYVEME</sequence>
<protein>
    <submittedName>
        <fullName evidence="2">Helix-turn-helix protein</fullName>
    </submittedName>
</protein>
<evidence type="ECO:0000313" key="2">
    <source>
        <dbReference type="EMBL" id="KXW57580.1"/>
    </source>
</evidence>
<dbReference type="GO" id="GO:0003677">
    <property type="term" value="F:DNA binding"/>
    <property type="evidence" value="ECO:0007669"/>
    <property type="project" value="InterPro"/>
</dbReference>
<dbReference type="PATRIC" id="fig|1789004.3.peg.1927"/>
<keyword evidence="3" id="KW-1185">Reference proteome</keyword>
<accession>A0A149VWI4</accession>
<dbReference type="Pfam" id="PF13443">
    <property type="entry name" value="HTH_26"/>
    <property type="match status" value="1"/>
</dbReference>